<dbReference type="AlphaFoldDB" id="A0AAV9X4Z6"/>
<gene>
    <name evidence="1" type="ORF">TWF694_001874</name>
</gene>
<comment type="caution">
    <text evidence="1">The sequence shown here is derived from an EMBL/GenBank/DDBJ whole genome shotgun (WGS) entry which is preliminary data.</text>
</comment>
<proteinExistence type="predicted"/>
<sequence length="1153" mass="128340">MASFGRLAVSAITGSVENTAALLNLNFDFSLVKLVAPKEFEGVGSALSSRRRVEAESGRTHTTARKLAALFDPSLPNTPELLRAYGERASEISQSPLAQAADASTTGLFAQHAGGDYTSLWAAATSGPGAIKVHLLACMLARIWDAGEATSIWVEFVEFQKRHIISHFMESGNISTSAYFAAQQEVTREQLAEWDSSARAWLQTADLVKKKQQTQLDLILNNLNIPVSNRRNVYDSVINTWRTSLQGMEDLISGKPHILQSGELLLGLSSWHIYPDLFILDARNTTVTQQDPLVKPFGVLTIGLQGPGSAEGQGFNWSLPLSRLRYYGDPVMTTRSSGDNSRLTVEEFLLVILGSCINPILPSFLRRDRVDNETAQSVARYIVEIYGYFYNLHVSEFLSSSNWFYMLVEASQLFLMSGGSARLKNLTLINLGVRSSHKFLPKLDFPMLGLDSIVDVLSICTNTETRIKLLRKEAETLNVSSEDLIIIHKRVCICRGAPFQFYEYATAALHRPNPRGNPIGQQNLPARHLRWVYSPCMCNPEGLPSSPETVDLGSAVPDSVAVQESRDSILIFSDFIPGPIREYFGYQSRDAALVLHSGIWSCPQFRCNGCVNGDNDIGLFIRHHETPEWARSQEFDAHFEMDNNNAMLEDRIETLLSLLKTGALNIAKLPGKLTQVLLRSYGLGDSWREGKPKYESYLTELQLLASIVDLYQSMSNVTINVRVLQTSLKPLVDDFQVHVNGKLAITNEYKPGNNNNASPEALRAVFGPHRLSRTQAFTSICFMESGRHIFEISTQHSSLQDVMAISAGDSIYVASPLITDPSWWSDHRCDTITRIAGNVGKPGISLLVSPHNLKKPRNDINNWKVINHSAFDGDIRDCFGGTSLHLSLTGAVQPLQRSDFGTHDAEMNFVEAVVSVLDRGEWIADIDILKTVERRMSVEAILSPKQTLIWRHFFTISDTNHIKLDPNAKSMVWCHPKCYAGYGPLERKNQSKQAPDESLITLQNWPEVITAPSGDLVFLAHGNWQARIAAVSILSLIYPTDEVALIVYPEKICQQCLAPGAYLESKAQLDLAVAMIDDKWYQSIRIASKRGGLEGGVWNSVTDEKRFIQELLVSAYFQHKVEIDLTNLNLVNTSVERKARTHGEKIAPRIFIC</sequence>
<keyword evidence="2" id="KW-1185">Reference proteome</keyword>
<reference evidence="1 2" key="1">
    <citation type="submission" date="2019-10" db="EMBL/GenBank/DDBJ databases">
        <authorList>
            <person name="Palmer J.M."/>
        </authorList>
    </citation>
    <scope>NUCLEOTIDE SEQUENCE [LARGE SCALE GENOMIC DNA]</scope>
    <source>
        <strain evidence="1 2">TWF694</strain>
    </source>
</reference>
<evidence type="ECO:0000313" key="2">
    <source>
        <dbReference type="Proteomes" id="UP001365542"/>
    </source>
</evidence>
<protein>
    <submittedName>
        <fullName evidence="1">Uncharacterized protein</fullName>
    </submittedName>
</protein>
<dbReference type="Proteomes" id="UP001365542">
    <property type="component" value="Unassembled WGS sequence"/>
</dbReference>
<evidence type="ECO:0000313" key="1">
    <source>
        <dbReference type="EMBL" id="KAK6535414.1"/>
    </source>
</evidence>
<dbReference type="EMBL" id="JAVHJO010000010">
    <property type="protein sequence ID" value="KAK6535414.1"/>
    <property type="molecule type" value="Genomic_DNA"/>
</dbReference>
<accession>A0AAV9X4Z6</accession>
<name>A0AAV9X4Z6_9PEZI</name>
<organism evidence="1 2">
    <name type="scientific">Orbilia ellipsospora</name>
    <dbReference type="NCBI Taxonomy" id="2528407"/>
    <lineage>
        <taxon>Eukaryota</taxon>
        <taxon>Fungi</taxon>
        <taxon>Dikarya</taxon>
        <taxon>Ascomycota</taxon>
        <taxon>Pezizomycotina</taxon>
        <taxon>Orbiliomycetes</taxon>
        <taxon>Orbiliales</taxon>
        <taxon>Orbiliaceae</taxon>
        <taxon>Orbilia</taxon>
    </lineage>
</organism>